<feature type="transmembrane region" description="Helical" evidence="6">
    <location>
        <begin position="267"/>
        <end position="283"/>
    </location>
</feature>
<evidence type="ECO:0000313" key="7">
    <source>
        <dbReference type="EMBL" id="OGI50490.1"/>
    </source>
</evidence>
<evidence type="ECO:0000256" key="6">
    <source>
        <dbReference type="SAM" id="Phobius"/>
    </source>
</evidence>
<dbReference type="STRING" id="1817768.A3A87_05770"/>
<reference evidence="7 8" key="1">
    <citation type="journal article" date="2016" name="Nat. Commun.">
        <title>Thousands of microbial genomes shed light on interconnected biogeochemical processes in an aquifer system.</title>
        <authorList>
            <person name="Anantharaman K."/>
            <person name="Brown C.T."/>
            <person name="Hug L.A."/>
            <person name="Sharon I."/>
            <person name="Castelle C.J."/>
            <person name="Probst A.J."/>
            <person name="Thomas B.C."/>
            <person name="Singh A."/>
            <person name="Wilkins M.J."/>
            <person name="Karaoz U."/>
            <person name="Brodie E.L."/>
            <person name="Williams K.H."/>
            <person name="Hubbard S.S."/>
            <person name="Banfield J.F."/>
        </authorList>
    </citation>
    <scope>NUCLEOTIDE SEQUENCE [LARGE SCALE GENOMIC DNA]</scope>
</reference>
<accession>A0A1F6TZG1</accession>
<dbReference type="GO" id="GO:0055085">
    <property type="term" value="P:transmembrane transport"/>
    <property type="evidence" value="ECO:0007669"/>
    <property type="project" value="TreeGrafter"/>
</dbReference>
<keyword evidence="5 6" id="KW-0472">Membrane</keyword>
<evidence type="ECO:0000256" key="3">
    <source>
        <dbReference type="ARBA" id="ARBA00022692"/>
    </source>
</evidence>
<evidence type="ECO:0000256" key="4">
    <source>
        <dbReference type="ARBA" id="ARBA00022989"/>
    </source>
</evidence>
<evidence type="ECO:0000256" key="2">
    <source>
        <dbReference type="ARBA" id="ARBA00009773"/>
    </source>
</evidence>
<evidence type="ECO:0000313" key="8">
    <source>
        <dbReference type="Proteomes" id="UP000179037"/>
    </source>
</evidence>
<dbReference type="PANTHER" id="PTHR21716">
    <property type="entry name" value="TRANSMEMBRANE PROTEIN"/>
    <property type="match status" value="1"/>
</dbReference>
<dbReference type="Proteomes" id="UP000179037">
    <property type="component" value="Unassembled WGS sequence"/>
</dbReference>
<dbReference type="Pfam" id="PF01594">
    <property type="entry name" value="AI-2E_transport"/>
    <property type="match status" value="1"/>
</dbReference>
<dbReference type="EMBL" id="MFTC01000068">
    <property type="protein sequence ID" value="OGI50490.1"/>
    <property type="molecule type" value="Genomic_DNA"/>
</dbReference>
<feature type="transmembrane region" description="Helical" evidence="6">
    <location>
        <begin position="150"/>
        <end position="169"/>
    </location>
</feature>
<evidence type="ECO:0008006" key="9">
    <source>
        <dbReference type="Google" id="ProtNLM"/>
    </source>
</evidence>
<protein>
    <recommendedName>
        <fullName evidence="9">AI-2E family transporter</fullName>
    </recommendedName>
</protein>
<name>A0A1F6TZG1_9PROT</name>
<dbReference type="InterPro" id="IPR002549">
    <property type="entry name" value="AI-2E-like"/>
</dbReference>
<dbReference type="GO" id="GO:0016020">
    <property type="term" value="C:membrane"/>
    <property type="evidence" value="ECO:0007669"/>
    <property type="project" value="UniProtKB-SubCell"/>
</dbReference>
<comment type="caution">
    <text evidence="7">The sequence shown here is derived from an EMBL/GenBank/DDBJ whole genome shotgun (WGS) entry which is preliminary data.</text>
</comment>
<feature type="transmembrane region" description="Helical" evidence="6">
    <location>
        <begin position="303"/>
        <end position="330"/>
    </location>
</feature>
<gene>
    <name evidence="7" type="ORF">A3A87_05770</name>
</gene>
<proteinExistence type="inferred from homology"/>
<sequence length="361" mass="39784">MTDSRPLLPLALIALAAWLVYLLTPILTPFLASALLAYLGNPAVNRLERWHWPRPLAVALVFLLFALLVMALLFFLIPALQAQITSFIAKAPSYFDWLQHTALPWLQAMLGVELSLDITTIRQTLLGHWREMGDWATAFFLYVARSGLSIIGWFATTLLVPVVTFYLLLDWDKLLARALTWLPPRRRGQALRLARETDEVLGSFLRGQLLVMLSLATVYSVGLTLVGLDLALPIGIVAGLVSFVPYLGFITGLLSAVIAAYLQFQDIIMLLGVAIVFLVGQMLESLWLTPKLVGNRIGLHPVAVIFAVMAGGQLFGFTGILLALPAAAVLKVWLRHLRAFYSGDAIGLPANKRRAVRRPSP</sequence>
<organism evidence="7 8">
    <name type="scientific">Candidatus Muproteobacteria bacterium RIFCSPLOWO2_01_FULL_60_18</name>
    <dbReference type="NCBI Taxonomy" id="1817768"/>
    <lineage>
        <taxon>Bacteria</taxon>
        <taxon>Pseudomonadati</taxon>
        <taxon>Pseudomonadota</taxon>
        <taxon>Candidatus Muproteobacteria</taxon>
    </lineage>
</organism>
<feature type="transmembrane region" description="Helical" evidence="6">
    <location>
        <begin position="56"/>
        <end position="77"/>
    </location>
</feature>
<feature type="transmembrane region" description="Helical" evidence="6">
    <location>
        <begin position="12"/>
        <end position="36"/>
    </location>
</feature>
<dbReference type="PANTHER" id="PTHR21716:SF64">
    <property type="entry name" value="AI-2 TRANSPORT PROTEIN TQSA"/>
    <property type="match status" value="1"/>
</dbReference>
<comment type="subcellular location">
    <subcellularLocation>
        <location evidence="1">Membrane</location>
        <topology evidence="1">Multi-pass membrane protein</topology>
    </subcellularLocation>
</comment>
<keyword evidence="4 6" id="KW-1133">Transmembrane helix</keyword>
<evidence type="ECO:0000256" key="5">
    <source>
        <dbReference type="ARBA" id="ARBA00023136"/>
    </source>
</evidence>
<feature type="transmembrane region" description="Helical" evidence="6">
    <location>
        <begin position="234"/>
        <end position="260"/>
    </location>
</feature>
<evidence type="ECO:0000256" key="1">
    <source>
        <dbReference type="ARBA" id="ARBA00004141"/>
    </source>
</evidence>
<comment type="similarity">
    <text evidence="2">Belongs to the autoinducer-2 exporter (AI-2E) (TC 2.A.86) family.</text>
</comment>
<feature type="transmembrane region" description="Helical" evidence="6">
    <location>
        <begin position="209"/>
        <end position="228"/>
    </location>
</feature>
<keyword evidence="3 6" id="KW-0812">Transmembrane</keyword>
<dbReference type="AlphaFoldDB" id="A0A1F6TZG1"/>